<feature type="transmembrane region" description="Helical" evidence="1">
    <location>
        <begin position="69"/>
        <end position="88"/>
    </location>
</feature>
<dbReference type="RefSeq" id="WP_187321398.1">
    <property type="nucleotide sequence ID" value="NZ_JACSCY010000024.1"/>
</dbReference>
<dbReference type="PANTHER" id="PTHR19353:SF19">
    <property type="entry name" value="DELTA(5) FATTY ACID DESATURASE C-RELATED"/>
    <property type="match status" value="1"/>
</dbReference>
<dbReference type="PIRSF" id="PIRSF015921">
    <property type="entry name" value="FA_sphinglp_des"/>
    <property type="match status" value="1"/>
</dbReference>
<organism evidence="3 4">
    <name type="scientific">Hymenobacter citatus</name>
    <dbReference type="NCBI Taxonomy" id="2763506"/>
    <lineage>
        <taxon>Bacteria</taxon>
        <taxon>Pseudomonadati</taxon>
        <taxon>Bacteroidota</taxon>
        <taxon>Cytophagia</taxon>
        <taxon>Cytophagales</taxon>
        <taxon>Hymenobacteraceae</taxon>
        <taxon>Hymenobacter</taxon>
    </lineage>
</organism>
<evidence type="ECO:0000313" key="3">
    <source>
        <dbReference type="EMBL" id="MBC6613185.1"/>
    </source>
</evidence>
<feature type="domain" description="Fatty acid desaturase" evidence="2">
    <location>
        <begin position="70"/>
        <end position="338"/>
    </location>
</feature>
<dbReference type="EMBL" id="JACSCY010000024">
    <property type="protein sequence ID" value="MBC6613185.1"/>
    <property type="molecule type" value="Genomic_DNA"/>
</dbReference>
<keyword evidence="1" id="KW-0472">Membrane</keyword>
<gene>
    <name evidence="3" type="ORF">H8B15_19845</name>
</gene>
<dbReference type="PANTHER" id="PTHR19353">
    <property type="entry name" value="FATTY ACID DESATURASE 2"/>
    <property type="match status" value="1"/>
</dbReference>
<evidence type="ECO:0000313" key="4">
    <source>
        <dbReference type="Proteomes" id="UP000622017"/>
    </source>
</evidence>
<feature type="transmembrane region" description="Helical" evidence="1">
    <location>
        <begin position="204"/>
        <end position="224"/>
    </location>
</feature>
<reference evidence="3 4" key="1">
    <citation type="submission" date="2020-08" db="EMBL/GenBank/DDBJ databases">
        <title>Hymenobacter sp.</title>
        <authorList>
            <person name="Kim M.K."/>
        </authorList>
    </citation>
    <scope>NUCLEOTIDE SEQUENCE [LARGE SCALE GENOMIC DNA]</scope>
    <source>
        <strain evidence="3 4">BT507</strain>
    </source>
</reference>
<dbReference type="Pfam" id="PF00487">
    <property type="entry name" value="FA_desaturase"/>
    <property type="match status" value="1"/>
</dbReference>
<evidence type="ECO:0000259" key="2">
    <source>
        <dbReference type="Pfam" id="PF00487"/>
    </source>
</evidence>
<protein>
    <submittedName>
        <fullName evidence="3">Acyl-CoA desaturase</fullName>
    </submittedName>
</protein>
<dbReference type="InterPro" id="IPR012171">
    <property type="entry name" value="Fatty_acid_desaturase"/>
</dbReference>
<evidence type="ECO:0000256" key="1">
    <source>
        <dbReference type="SAM" id="Phobius"/>
    </source>
</evidence>
<feature type="transmembrane region" description="Helical" evidence="1">
    <location>
        <begin position="230"/>
        <end position="252"/>
    </location>
</feature>
<dbReference type="InterPro" id="IPR005804">
    <property type="entry name" value="FA_desaturase_dom"/>
</dbReference>
<dbReference type="Proteomes" id="UP000622017">
    <property type="component" value="Unassembled WGS sequence"/>
</dbReference>
<comment type="caution">
    <text evidence="3">The sequence shown here is derived from an EMBL/GenBank/DDBJ whole genome shotgun (WGS) entry which is preliminary data.</text>
</comment>
<keyword evidence="4" id="KW-1185">Reference proteome</keyword>
<sequence length="360" mass="41295">MAPKLRFTNVAQSDFFATVRQRVDAYFKTQHLSRHANGAMWRKTITLLLSFVTLYLLVLVGPFSLLIRLGLAMLLGACCAFIGFNICHDAIHGAFSANKRVNHAFSLLFHLIGANPYVWSLTHNLVHHTYTNIVGHDEDLEVAPGLLRLSTEEPVRPWHRYQHWYAFPLYGLASLSWVLRKDYVKFFQRTIGQYAPPAHPRREYWNLFGYKALYYLLFLLVPYLVLSLKWWQLVVGFLALHLVMGLVLGLVFQLAHVVEGTAFPVPDERGDVQEAWAVHQLRTTANFAPHSQLASWLCGGLNRQIEHHLFPRVCHIHYPALARIVQQTAHEFGLPYLENASFGGALRSHYRLLYQFGRPA</sequence>
<name>A0ABR7MQ30_9BACT</name>
<feature type="transmembrane region" description="Helical" evidence="1">
    <location>
        <begin position="100"/>
        <end position="119"/>
    </location>
</feature>
<accession>A0ABR7MQ30</accession>
<keyword evidence="1" id="KW-0812">Transmembrane</keyword>
<dbReference type="CDD" id="cd03506">
    <property type="entry name" value="Delta6-FADS-like"/>
    <property type="match status" value="1"/>
</dbReference>
<keyword evidence="1" id="KW-1133">Transmembrane helix</keyword>
<feature type="transmembrane region" description="Helical" evidence="1">
    <location>
        <begin position="161"/>
        <end position="179"/>
    </location>
</feature>
<feature type="transmembrane region" description="Helical" evidence="1">
    <location>
        <begin position="44"/>
        <end position="63"/>
    </location>
</feature>
<proteinExistence type="predicted"/>